<evidence type="ECO:0000313" key="3">
    <source>
        <dbReference type="Proteomes" id="UP001063166"/>
    </source>
</evidence>
<accession>A0A9P3UMU7</accession>
<feature type="region of interest" description="Disordered" evidence="1">
    <location>
        <begin position="1"/>
        <end position="54"/>
    </location>
</feature>
<sequence length="116" mass="13487">MGKPKNIFRWNPRKKRSPAQQANAATLPFAKKTAESDENNKENDGKQGQGGHEEAYMKRFRNERKKCSPHTFRIGVASTQFIHSKLRWTGMNGRTFRRPITSLLGDMMMSWPRYDD</sequence>
<reference evidence="2" key="1">
    <citation type="submission" date="2022-07" db="EMBL/GenBank/DDBJ databases">
        <title>The genome of Lyophyllum shimeji provides insight into the initial evolution of ectomycorrhizal fungal genome.</title>
        <authorList>
            <person name="Kobayashi Y."/>
            <person name="Shibata T."/>
            <person name="Hirakawa H."/>
            <person name="Shigenobu S."/>
            <person name="Nishiyama T."/>
            <person name="Yamada A."/>
            <person name="Hasebe M."/>
            <person name="Kawaguchi M."/>
        </authorList>
    </citation>
    <scope>NUCLEOTIDE SEQUENCE</scope>
    <source>
        <strain evidence="2">AT787</strain>
    </source>
</reference>
<organism evidence="2 3">
    <name type="scientific">Lyophyllum shimeji</name>
    <name type="common">Hon-shimeji</name>
    <name type="synonym">Tricholoma shimeji</name>
    <dbReference type="NCBI Taxonomy" id="47721"/>
    <lineage>
        <taxon>Eukaryota</taxon>
        <taxon>Fungi</taxon>
        <taxon>Dikarya</taxon>
        <taxon>Basidiomycota</taxon>
        <taxon>Agaricomycotina</taxon>
        <taxon>Agaricomycetes</taxon>
        <taxon>Agaricomycetidae</taxon>
        <taxon>Agaricales</taxon>
        <taxon>Tricholomatineae</taxon>
        <taxon>Lyophyllaceae</taxon>
        <taxon>Lyophyllum</taxon>
    </lineage>
</organism>
<feature type="compositionally biased region" description="Basic and acidic residues" evidence="1">
    <location>
        <begin position="32"/>
        <end position="54"/>
    </location>
</feature>
<dbReference type="EMBL" id="BRPK01000009">
    <property type="protein sequence ID" value="GLB40869.1"/>
    <property type="molecule type" value="Genomic_DNA"/>
</dbReference>
<dbReference type="Proteomes" id="UP001063166">
    <property type="component" value="Unassembled WGS sequence"/>
</dbReference>
<name>A0A9P3UMU7_LYOSH</name>
<evidence type="ECO:0000313" key="2">
    <source>
        <dbReference type="EMBL" id="GLB40869.1"/>
    </source>
</evidence>
<gene>
    <name evidence="2" type="ORF">LshimejAT787_0900840</name>
</gene>
<evidence type="ECO:0000256" key="1">
    <source>
        <dbReference type="SAM" id="MobiDB-lite"/>
    </source>
</evidence>
<keyword evidence="3" id="KW-1185">Reference proteome</keyword>
<protein>
    <submittedName>
        <fullName evidence="2">Uncharacterized protein</fullName>
    </submittedName>
</protein>
<proteinExistence type="predicted"/>
<dbReference type="AlphaFoldDB" id="A0A9P3UMU7"/>
<comment type="caution">
    <text evidence="2">The sequence shown here is derived from an EMBL/GenBank/DDBJ whole genome shotgun (WGS) entry which is preliminary data.</text>
</comment>